<dbReference type="PANTHER" id="PTHR33281:SF19">
    <property type="entry name" value="VOLTAGE-DEPENDENT ANION CHANNEL-FORMING PROTEIN YNEE"/>
    <property type="match status" value="1"/>
</dbReference>
<proteinExistence type="predicted"/>
<gene>
    <name evidence="9" type="ORF">GFSPODELE1_LOCUS10120</name>
</gene>
<evidence type="ECO:0000256" key="3">
    <source>
        <dbReference type="ARBA" id="ARBA00022475"/>
    </source>
</evidence>
<keyword evidence="4 8" id="KW-0812">Transmembrane</keyword>
<sequence>MVAPNPIFSNQAPRNVKKFRATVIHDIWPEVLFFTLVALIVTLVSTHTNASLAISNQMLTVLGTALGLVISFRTSTAYERFSEGSKLWTSIASASRNLAQVIWIHVPFERDDNATEGKNTMLEVMIEKKSMINLIQAFSVAVKHSLRGERSVYHEDLYPLISFLPRFSRPHSYAEDDILPLWYTSGMDIQKYHAIRSMMRDSKDNILPRSDSEPVSGADVEMGQLDDETNKKRFDPESVLPIIPSERPLRPARNPPKTYIYHYLPFLHLFRPLFRRFKRMREDDTPYHRSLTGKKIRPEMVDSNVPIEITLHLSTYFASLMKQGLLQPASATAMVNAISALQDAVANLERIKSTPLPFAYQVHLRMSLWLYLFFLPFQIYNAFRWLTIPATALTSFVLMGFLEIGQEIENPFDYDLNDLDLDHFCLVIQRELHEITAHHRPDTDTFLFSEWNQPFAPGDRRHAKEMLNDRNHPYHHKEESIHYIRKTLLKSWREVNHVTRKP</sequence>
<keyword evidence="5 8" id="KW-1133">Transmembrane helix</keyword>
<keyword evidence="10" id="KW-1185">Reference proteome</keyword>
<evidence type="ECO:0000256" key="8">
    <source>
        <dbReference type="SAM" id="Phobius"/>
    </source>
</evidence>
<protein>
    <submittedName>
        <fullName evidence="9">Uncharacterized protein</fullName>
    </submittedName>
</protein>
<comment type="subcellular location">
    <subcellularLocation>
        <location evidence="1">Cell membrane</location>
        <topology evidence="1">Multi-pass membrane protein</topology>
    </subcellularLocation>
</comment>
<keyword evidence="2" id="KW-0813">Transport</keyword>
<name>A0ABP1E5C7_9APHY</name>
<evidence type="ECO:0000256" key="6">
    <source>
        <dbReference type="ARBA" id="ARBA00023065"/>
    </source>
</evidence>
<dbReference type="Pfam" id="PF25539">
    <property type="entry name" value="Bestrophin_2"/>
    <property type="match status" value="2"/>
</dbReference>
<accession>A0ABP1E5C7</accession>
<dbReference type="InterPro" id="IPR044669">
    <property type="entry name" value="YneE/VCCN1/2-like"/>
</dbReference>
<dbReference type="PANTHER" id="PTHR33281">
    <property type="entry name" value="UPF0187 PROTEIN YNEE"/>
    <property type="match status" value="1"/>
</dbReference>
<dbReference type="Proteomes" id="UP001497453">
    <property type="component" value="Chromosome 8"/>
</dbReference>
<evidence type="ECO:0000256" key="2">
    <source>
        <dbReference type="ARBA" id="ARBA00022448"/>
    </source>
</evidence>
<feature type="transmembrane region" description="Helical" evidence="8">
    <location>
        <begin position="27"/>
        <end position="46"/>
    </location>
</feature>
<organism evidence="9 10">
    <name type="scientific">Somion occarium</name>
    <dbReference type="NCBI Taxonomy" id="3059160"/>
    <lineage>
        <taxon>Eukaryota</taxon>
        <taxon>Fungi</taxon>
        <taxon>Dikarya</taxon>
        <taxon>Basidiomycota</taxon>
        <taxon>Agaricomycotina</taxon>
        <taxon>Agaricomycetes</taxon>
        <taxon>Polyporales</taxon>
        <taxon>Cerrenaceae</taxon>
        <taxon>Somion</taxon>
    </lineage>
</organism>
<evidence type="ECO:0000256" key="4">
    <source>
        <dbReference type="ARBA" id="ARBA00022692"/>
    </source>
</evidence>
<evidence type="ECO:0000313" key="10">
    <source>
        <dbReference type="Proteomes" id="UP001497453"/>
    </source>
</evidence>
<reference evidence="10" key="1">
    <citation type="submission" date="2024-04" db="EMBL/GenBank/DDBJ databases">
        <authorList>
            <person name="Shaw F."/>
            <person name="Minotto A."/>
        </authorList>
    </citation>
    <scope>NUCLEOTIDE SEQUENCE [LARGE SCALE GENOMIC DNA]</scope>
</reference>
<feature type="transmembrane region" description="Helical" evidence="8">
    <location>
        <begin position="52"/>
        <end position="72"/>
    </location>
</feature>
<keyword evidence="3" id="KW-1003">Cell membrane</keyword>
<evidence type="ECO:0000256" key="1">
    <source>
        <dbReference type="ARBA" id="ARBA00004651"/>
    </source>
</evidence>
<keyword evidence="7 8" id="KW-0472">Membrane</keyword>
<feature type="transmembrane region" description="Helical" evidence="8">
    <location>
        <begin position="358"/>
        <end position="377"/>
    </location>
</feature>
<evidence type="ECO:0000313" key="9">
    <source>
        <dbReference type="EMBL" id="CAL1715233.1"/>
    </source>
</evidence>
<evidence type="ECO:0000256" key="5">
    <source>
        <dbReference type="ARBA" id="ARBA00022989"/>
    </source>
</evidence>
<keyword evidence="6" id="KW-0406">Ion transport</keyword>
<evidence type="ECO:0000256" key="7">
    <source>
        <dbReference type="ARBA" id="ARBA00023136"/>
    </source>
</evidence>
<dbReference type="EMBL" id="OZ037951">
    <property type="protein sequence ID" value="CAL1715233.1"/>
    <property type="molecule type" value="Genomic_DNA"/>
</dbReference>